<dbReference type="EMBL" id="PKIW01000020">
    <property type="protein sequence ID" value="PLT11392.1"/>
    <property type="molecule type" value="Genomic_DNA"/>
</dbReference>
<protein>
    <submittedName>
        <fullName evidence="2">Uncharacterized protein</fullName>
    </submittedName>
</protein>
<comment type="caution">
    <text evidence="2">The sequence shown here is derived from an EMBL/GenBank/DDBJ whole genome shotgun (WGS) entry which is preliminary data.</text>
</comment>
<name>A0A2N5KYT5_9LACO</name>
<evidence type="ECO:0000256" key="1">
    <source>
        <dbReference type="SAM" id="MobiDB-lite"/>
    </source>
</evidence>
<accession>A0A2N5KYT5</accession>
<sequence>MHLAMVKMAIVQPKKIHEVEVSGLTKYKKPYHYTYKYADLADVDKAIMDAIKNTKEDGKPLLTYYFDIDNGAEGVTVETIIVDATTGYSERTNKVWFNNLNIGDAQSTASLISYGKRYSLSAAFGIASEDDDDAQAQKMNQSQVVDENAIKIIFEDYVNNHSIKAKNWIKGKHDKATGDYIRQLLGDYELNHHLDKAKQKAVDCRKERDQQVKEAVKKIKKPKSEDEVIKDIVDKPKTDPFPDKKEDAPMSEGQQSLFGDILGD</sequence>
<gene>
    <name evidence="2" type="ORF">CYJ79_05405</name>
</gene>
<proteinExistence type="predicted"/>
<dbReference type="Pfam" id="PF04404">
    <property type="entry name" value="ERF"/>
    <property type="match status" value="1"/>
</dbReference>
<dbReference type="AlphaFoldDB" id="A0A2N5KYT5"/>
<feature type="compositionally biased region" description="Basic and acidic residues" evidence="1">
    <location>
        <begin position="213"/>
        <end position="248"/>
    </location>
</feature>
<feature type="region of interest" description="Disordered" evidence="1">
    <location>
        <begin position="213"/>
        <end position="264"/>
    </location>
</feature>
<dbReference type="InterPro" id="IPR007499">
    <property type="entry name" value="ERF_bacteria_virus"/>
</dbReference>
<evidence type="ECO:0000313" key="3">
    <source>
        <dbReference type="Proteomes" id="UP000235119"/>
    </source>
</evidence>
<reference evidence="2 3" key="1">
    <citation type="submission" date="2017-12" db="EMBL/GenBank/DDBJ databases">
        <title>Phylogenetic diversity of female urinary microbiome.</title>
        <authorList>
            <person name="Thomas-White K."/>
            <person name="Wolfe A.J."/>
        </authorList>
    </citation>
    <scope>NUCLEOTIDE SEQUENCE [LARGE SCALE GENOMIC DNA]</scope>
    <source>
        <strain evidence="2 3">UMB0085</strain>
    </source>
</reference>
<evidence type="ECO:0000313" key="2">
    <source>
        <dbReference type="EMBL" id="PLT11392.1"/>
    </source>
</evidence>
<dbReference type="Proteomes" id="UP000235119">
    <property type="component" value="Unassembled WGS sequence"/>
</dbReference>
<organism evidence="2 3">
    <name type="scientific">Lactobacillus crispatus</name>
    <dbReference type="NCBI Taxonomy" id="47770"/>
    <lineage>
        <taxon>Bacteria</taxon>
        <taxon>Bacillati</taxon>
        <taxon>Bacillota</taxon>
        <taxon>Bacilli</taxon>
        <taxon>Lactobacillales</taxon>
        <taxon>Lactobacillaceae</taxon>
        <taxon>Lactobacillus</taxon>
    </lineage>
</organism>